<organism evidence="2 3">
    <name type="scientific">Roseburia zhanii</name>
    <dbReference type="NCBI Taxonomy" id="2763064"/>
    <lineage>
        <taxon>Bacteria</taxon>
        <taxon>Bacillati</taxon>
        <taxon>Bacillota</taxon>
        <taxon>Clostridia</taxon>
        <taxon>Lachnospirales</taxon>
        <taxon>Lachnospiraceae</taxon>
        <taxon>Roseburia</taxon>
    </lineage>
</organism>
<dbReference type="InterPro" id="IPR012337">
    <property type="entry name" value="RNaseH-like_sf"/>
</dbReference>
<keyword evidence="3" id="KW-1185">Reference proteome</keyword>
<dbReference type="AlphaFoldDB" id="A0A923LP00"/>
<dbReference type="Proteomes" id="UP000606720">
    <property type="component" value="Unassembled WGS sequence"/>
</dbReference>
<dbReference type="SUPFAM" id="SSF53098">
    <property type="entry name" value="Ribonuclease H-like"/>
    <property type="match status" value="1"/>
</dbReference>
<sequence length="366" mass="42728">MKHIHKTIFVTDDYYTSQYFSDGFVFFDIETTGLSSKTSFIYLIGLAIRENDSIHIHQFLAQNRSDEADLLAAFYAMLHPSDILVTFNGAGFDIPFINARSRSYPSLHNDLSSYEQIDLYRLSANYAHLFHLPDKKQKSIERFLSISREDQYTGKELISIYYEYEKEQKKEPETLLLLHNYEDVLGMTKLLSLFAYRDLFREPHKLVNSHLEMYHPYGSDTEETELLLELSVPVRFPSPFLYQGDLCSLHCKDSSVKLVIPVYTGILKFFYDNYKDYYYLPEEDTAIHKSVASFVDSSHRKKATAKTCYTKRSGTFLPQKDIWFTPVFSFERNARISFFELNDDFLGDHSALLQYADYLLSSCLQK</sequence>
<dbReference type="RefSeq" id="WP_186866545.1">
    <property type="nucleotide sequence ID" value="NZ_JACOPH010000003.1"/>
</dbReference>
<dbReference type="Gene3D" id="3.30.420.10">
    <property type="entry name" value="Ribonuclease H-like superfamily/Ribonuclease H"/>
    <property type="match status" value="1"/>
</dbReference>
<dbReference type="InterPro" id="IPR036397">
    <property type="entry name" value="RNaseH_sf"/>
</dbReference>
<dbReference type="Pfam" id="PF13482">
    <property type="entry name" value="RNase_H_2"/>
    <property type="match status" value="1"/>
</dbReference>
<name>A0A923LP00_9FIRM</name>
<accession>A0A923LP00</accession>
<dbReference type="PANTHER" id="PTHR38462:SF1">
    <property type="entry name" value="YPRB RIBONUCLEASE H-LIKE DOMAIN-CONTAINING PROTEIN"/>
    <property type="match status" value="1"/>
</dbReference>
<feature type="domain" description="YprB ribonuclease H-like" evidence="1">
    <location>
        <begin position="25"/>
        <end position="191"/>
    </location>
</feature>
<protein>
    <submittedName>
        <fullName evidence="2">Ribonuclease H-like domain-containing protein</fullName>
    </submittedName>
</protein>
<dbReference type="GO" id="GO:0003676">
    <property type="term" value="F:nucleic acid binding"/>
    <property type="evidence" value="ECO:0007669"/>
    <property type="project" value="InterPro"/>
</dbReference>
<reference evidence="2" key="1">
    <citation type="submission" date="2020-08" db="EMBL/GenBank/DDBJ databases">
        <title>Genome public.</title>
        <authorList>
            <person name="Liu C."/>
            <person name="Sun Q."/>
        </authorList>
    </citation>
    <scope>NUCLEOTIDE SEQUENCE</scope>
    <source>
        <strain evidence="2">BX1005</strain>
    </source>
</reference>
<evidence type="ECO:0000259" key="1">
    <source>
        <dbReference type="Pfam" id="PF13482"/>
    </source>
</evidence>
<dbReference type="InterPro" id="IPR038720">
    <property type="entry name" value="YprB_RNase_H-like_dom"/>
</dbReference>
<dbReference type="PANTHER" id="PTHR38462">
    <property type="entry name" value="EXONUCLEASE-LIKE PROTEIN"/>
    <property type="match status" value="1"/>
</dbReference>
<dbReference type="EMBL" id="JACOPH010000003">
    <property type="protein sequence ID" value="MBC5713651.1"/>
    <property type="molecule type" value="Genomic_DNA"/>
</dbReference>
<proteinExistence type="predicted"/>
<gene>
    <name evidence="2" type="ORF">H8S17_05400</name>
</gene>
<evidence type="ECO:0000313" key="3">
    <source>
        <dbReference type="Proteomes" id="UP000606720"/>
    </source>
</evidence>
<evidence type="ECO:0000313" key="2">
    <source>
        <dbReference type="EMBL" id="MBC5713651.1"/>
    </source>
</evidence>
<comment type="caution">
    <text evidence="2">The sequence shown here is derived from an EMBL/GenBank/DDBJ whole genome shotgun (WGS) entry which is preliminary data.</text>
</comment>